<dbReference type="EMBL" id="SNRW01000127">
    <property type="protein sequence ID" value="KAA6403205.1"/>
    <property type="molecule type" value="Genomic_DNA"/>
</dbReference>
<evidence type="ECO:0000313" key="1">
    <source>
        <dbReference type="EMBL" id="KAA6403205.1"/>
    </source>
</evidence>
<dbReference type="OrthoDB" id="190846at2759"/>
<dbReference type="InterPro" id="IPR003386">
    <property type="entry name" value="LACT/PDAT_acylTrfase"/>
</dbReference>
<dbReference type="GO" id="GO:0008374">
    <property type="term" value="F:O-acyltransferase activity"/>
    <property type="evidence" value="ECO:0007669"/>
    <property type="project" value="InterPro"/>
</dbReference>
<reference evidence="1 2" key="1">
    <citation type="submission" date="2019-03" db="EMBL/GenBank/DDBJ databases">
        <title>Single cell metagenomics reveals metabolic interactions within the superorganism composed of flagellate Streblomastix strix and complex community of Bacteroidetes bacteria on its surface.</title>
        <authorList>
            <person name="Treitli S.C."/>
            <person name="Kolisko M."/>
            <person name="Husnik F."/>
            <person name="Keeling P."/>
            <person name="Hampl V."/>
        </authorList>
    </citation>
    <scope>NUCLEOTIDE SEQUENCE [LARGE SCALE GENOMIC DNA]</scope>
    <source>
        <strain evidence="1">ST1C</strain>
    </source>
</reference>
<comment type="caution">
    <text evidence="1">The sequence shown here is derived from an EMBL/GenBank/DDBJ whole genome shotgun (WGS) entry which is preliminary data.</text>
</comment>
<organism evidence="1 2">
    <name type="scientific">Streblomastix strix</name>
    <dbReference type="NCBI Taxonomy" id="222440"/>
    <lineage>
        <taxon>Eukaryota</taxon>
        <taxon>Metamonada</taxon>
        <taxon>Preaxostyla</taxon>
        <taxon>Oxymonadida</taxon>
        <taxon>Streblomastigidae</taxon>
        <taxon>Streblomastix</taxon>
    </lineage>
</organism>
<dbReference type="PANTHER" id="PTHR11440">
    <property type="entry name" value="LECITHIN-CHOLESTEROL ACYLTRANSFERASE-RELATED"/>
    <property type="match status" value="1"/>
</dbReference>
<protein>
    <submittedName>
        <fullName evidence="1">Uncharacterized protein</fullName>
    </submittedName>
</protein>
<accession>A0A5J4X9E3</accession>
<dbReference type="Proteomes" id="UP000324800">
    <property type="component" value="Unassembled WGS sequence"/>
</dbReference>
<dbReference type="Pfam" id="PF02450">
    <property type="entry name" value="LCAT"/>
    <property type="match status" value="1"/>
</dbReference>
<dbReference type="InterPro" id="IPR029058">
    <property type="entry name" value="AB_hydrolase_fold"/>
</dbReference>
<sequence length="231" mass="26918">MTDQYKQTKPNRSVLLIPGLGGSNIKIRNRITYETHTVWPRVTKLDTLALKYLKSSIDPEDQALDMNQTDWVTFVPDDNFGLQACDLLMPSNYLPNSIKFYFHYVIDMLMKNGYEPGKTLWGLSNDWRQNLSSPLLQNRLYHRIEEAYYSSCVDEEKQTLKNIFDVGSQYPLHGKVQEDTSRHMFVDIDLECLHQCFKTKQCGIQQHAELIHFGLQLREVCPSPQRLPFVL</sequence>
<dbReference type="Gene3D" id="3.40.50.1820">
    <property type="entry name" value="alpha/beta hydrolase"/>
    <property type="match status" value="1"/>
</dbReference>
<evidence type="ECO:0000313" key="2">
    <source>
        <dbReference type="Proteomes" id="UP000324800"/>
    </source>
</evidence>
<proteinExistence type="predicted"/>
<dbReference type="GO" id="GO:0006629">
    <property type="term" value="P:lipid metabolic process"/>
    <property type="evidence" value="ECO:0007669"/>
    <property type="project" value="InterPro"/>
</dbReference>
<dbReference type="AlphaFoldDB" id="A0A5J4X9E3"/>
<name>A0A5J4X9E3_9EUKA</name>
<gene>
    <name evidence="1" type="ORF">EZS28_001270</name>
</gene>